<reference evidence="1" key="1">
    <citation type="journal article" date="2022" name="Plant J.">
        <title>Strategies of tolerance reflected in two North American maple genomes.</title>
        <authorList>
            <person name="McEvoy S.L."/>
            <person name="Sezen U.U."/>
            <person name="Trouern-Trend A."/>
            <person name="McMahon S.M."/>
            <person name="Schaberg P.G."/>
            <person name="Yang J."/>
            <person name="Wegrzyn J.L."/>
            <person name="Swenson N.G."/>
        </authorList>
    </citation>
    <scope>NUCLEOTIDE SEQUENCE</scope>
    <source>
        <strain evidence="1">91603</strain>
    </source>
</reference>
<proteinExistence type="predicted"/>
<name>A0AAD5INZ3_ACENE</name>
<comment type="caution">
    <text evidence="1">The sequence shown here is derived from an EMBL/GenBank/DDBJ whole genome shotgun (WGS) entry which is preliminary data.</text>
</comment>
<sequence length="122" mass="13574">MVEIDFSAAENIMSRDLEISTEMDTESIRTHAGRALISQALASRSALTGSSFWTTFKRKAISREDRKSTLSTDAGKAVEKGILPLLSLSVEWLPLLHVRFRLGADGRRDVIGRATTSSHRWE</sequence>
<reference evidence="1" key="2">
    <citation type="submission" date="2023-02" db="EMBL/GenBank/DDBJ databases">
        <authorList>
            <person name="Swenson N.G."/>
            <person name="Wegrzyn J.L."/>
            <person name="Mcevoy S.L."/>
        </authorList>
    </citation>
    <scope>NUCLEOTIDE SEQUENCE</scope>
    <source>
        <strain evidence="1">91603</strain>
        <tissue evidence="1">Leaf</tissue>
    </source>
</reference>
<evidence type="ECO:0000313" key="1">
    <source>
        <dbReference type="EMBL" id="KAI9170291.1"/>
    </source>
</evidence>
<evidence type="ECO:0000313" key="2">
    <source>
        <dbReference type="Proteomes" id="UP001064489"/>
    </source>
</evidence>
<accession>A0AAD5INZ3</accession>
<keyword evidence="2" id="KW-1185">Reference proteome</keyword>
<protein>
    <submittedName>
        <fullName evidence="1">Uncharacterized protein</fullName>
    </submittedName>
</protein>
<organism evidence="1 2">
    <name type="scientific">Acer negundo</name>
    <name type="common">Box elder</name>
    <dbReference type="NCBI Taxonomy" id="4023"/>
    <lineage>
        <taxon>Eukaryota</taxon>
        <taxon>Viridiplantae</taxon>
        <taxon>Streptophyta</taxon>
        <taxon>Embryophyta</taxon>
        <taxon>Tracheophyta</taxon>
        <taxon>Spermatophyta</taxon>
        <taxon>Magnoliopsida</taxon>
        <taxon>eudicotyledons</taxon>
        <taxon>Gunneridae</taxon>
        <taxon>Pentapetalae</taxon>
        <taxon>rosids</taxon>
        <taxon>malvids</taxon>
        <taxon>Sapindales</taxon>
        <taxon>Sapindaceae</taxon>
        <taxon>Hippocastanoideae</taxon>
        <taxon>Acereae</taxon>
        <taxon>Acer</taxon>
    </lineage>
</organism>
<dbReference type="EMBL" id="JAJSOW010000104">
    <property type="protein sequence ID" value="KAI9170291.1"/>
    <property type="molecule type" value="Genomic_DNA"/>
</dbReference>
<dbReference type="AlphaFoldDB" id="A0AAD5INZ3"/>
<gene>
    <name evidence="1" type="ORF">LWI28_025589</name>
</gene>
<dbReference type="Proteomes" id="UP001064489">
    <property type="component" value="Chromosome 7"/>
</dbReference>